<dbReference type="InterPro" id="IPR002293">
    <property type="entry name" value="AA/rel_permease1"/>
</dbReference>
<dbReference type="OrthoDB" id="9762947at2"/>
<keyword evidence="2" id="KW-1003">Cell membrane</keyword>
<evidence type="ECO:0000256" key="5">
    <source>
        <dbReference type="ARBA" id="ARBA00023136"/>
    </source>
</evidence>
<protein>
    <submittedName>
        <fullName evidence="7">Ethanolamine permease</fullName>
    </submittedName>
</protein>
<feature type="transmembrane region" description="Helical" evidence="6">
    <location>
        <begin position="211"/>
        <end position="231"/>
    </location>
</feature>
<dbReference type="InterPro" id="IPR004757">
    <property type="entry name" value="EtNH_permease"/>
</dbReference>
<dbReference type="Proteomes" id="UP000298429">
    <property type="component" value="Unassembled WGS sequence"/>
</dbReference>
<evidence type="ECO:0000256" key="6">
    <source>
        <dbReference type="SAM" id="Phobius"/>
    </source>
</evidence>
<feature type="transmembrane region" description="Helical" evidence="6">
    <location>
        <begin position="67"/>
        <end position="88"/>
    </location>
</feature>
<reference evidence="7 8" key="1">
    <citation type="journal article" date="2019" name="PLoS Negl. Trop. Dis.">
        <title>Revisiting the worldwide diversity of Leptospira species in the environment.</title>
        <authorList>
            <person name="Vincent A.T."/>
            <person name="Schiettekatte O."/>
            <person name="Bourhy P."/>
            <person name="Veyrier F.J."/>
            <person name="Picardeau M."/>
        </authorList>
    </citation>
    <scope>NUCLEOTIDE SEQUENCE [LARGE SCALE GENOMIC DNA]</scope>
    <source>
        <strain evidence="7 8">201702444</strain>
    </source>
</reference>
<dbReference type="InterPro" id="IPR050367">
    <property type="entry name" value="APC_superfamily"/>
</dbReference>
<dbReference type="Pfam" id="PF13520">
    <property type="entry name" value="AA_permease_2"/>
    <property type="match status" value="1"/>
</dbReference>
<name>A0A5F2AZN1_9LEPT</name>
<evidence type="ECO:0000313" key="8">
    <source>
        <dbReference type="Proteomes" id="UP000298429"/>
    </source>
</evidence>
<dbReference type="EMBL" id="RQGN01000085">
    <property type="protein sequence ID" value="TGL97024.1"/>
    <property type="molecule type" value="Genomic_DNA"/>
</dbReference>
<dbReference type="PANTHER" id="PTHR42770:SF7">
    <property type="entry name" value="MEMBRANE PROTEIN"/>
    <property type="match status" value="1"/>
</dbReference>
<dbReference type="NCBIfam" id="TIGR00908">
    <property type="entry name" value="2A0305"/>
    <property type="match status" value="1"/>
</dbReference>
<gene>
    <name evidence="7" type="primary">eat</name>
    <name evidence="7" type="ORF">EHQ76_15595</name>
</gene>
<evidence type="ECO:0000256" key="4">
    <source>
        <dbReference type="ARBA" id="ARBA00022989"/>
    </source>
</evidence>
<feature type="transmembrane region" description="Helical" evidence="6">
    <location>
        <begin position="171"/>
        <end position="191"/>
    </location>
</feature>
<evidence type="ECO:0000256" key="3">
    <source>
        <dbReference type="ARBA" id="ARBA00022692"/>
    </source>
</evidence>
<feature type="transmembrane region" description="Helical" evidence="6">
    <location>
        <begin position="33"/>
        <end position="55"/>
    </location>
</feature>
<dbReference type="AlphaFoldDB" id="A0A5F2AZN1"/>
<comment type="caution">
    <text evidence="7">The sequence shown here is derived from an EMBL/GenBank/DDBJ whole genome shotgun (WGS) entry which is preliminary data.</text>
</comment>
<feature type="transmembrane region" description="Helical" evidence="6">
    <location>
        <begin position="342"/>
        <end position="360"/>
    </location>
</feature>
<feature type="transmembrane region" description="Helical" evidence="6">
    <location>
        <begin position="100"/>
        <end position="119"/>
    </location>
</feature>
<keyword evidence="5 6" id="KW-0472">Membrane</keyword>
<dbReference type="PANTHER" id="PTHR42770">
    <property type="entry name" value="AMINO ACID TRANSPORTER-RELATED"/>
    <property type="match status" value="1"/>
</dbReference>
<keyword evidence="3 6" id="KW-0812">Transmembrane</keyword>
<evidence type="ECO:0000313" key="7">
    <source>
        <dbReference type="EMBL" id="TGL97024.1"/>
    </source>
</evidence>
<dbReference type="GO" id="GO:0022857">
    <property type="term" value="F:transmembrane transporter activity"/>
    <property type="evidence" value="ECO:0007669"/>
    <property type="project" value="InterPro"/>
</dbReference>
<dbReference type="Gene3D" id="1.20.1740.10">
    <property type="entry name" value="Amino acid/polyamine transporter I"/>
    <property type="match status" value="1"/>
</dbReference>
<feature type="transmembrane region" description="Helical" evidence="6">
    <location>
        <begin position="428"/>
        <end position="446"/>
    </location>
</feature>
<sequence>MKFDFHDFGLKISFLSFPSGIDSSFMSSSLQKVLGPFHLWGISVGLVISGDYFGWNLGWAHANFWEFLAAVTLIAIFYSCFSLCFTELAVSIPHAGGPSAYAHVALGPLGGLAAGFFTLTEFVLAPPAIASALGGYFHFLIPSIGAEVASNVFFILLIGINLLGIKQTARFELFVTLTAVFGLLFYFGFIFPHFDTAKLTGDFTFNFWNLFPALPYAIWFFLAVEGVAMAAEEVKDPSKDIPLGYLSGIGTLVFLAFGVLFGTAGVVSTGEVSKLDYPLSFTLGNLYGSSSWTVLLFTFIGLFGLIASLLGIILGYSRQIYALAKEGFLPRILSGLNSKTKAPSFAILAGGVVGLVSLQFGNTGELITLSAFGACGMYCISMISFFVLRIKNPNQKKPYQVPFYPALPILAIVLGFVCFITLAIYNAFLFLILGGGLVFSFLVYWGNNGFDLKRVPHSSLSPDREEGSLSRGDTDF</sequence>
<comment type="subcellular location">
    <subcellularLocation>
        <location evidence="1">Cell membrane</location>
        <topology evidence="1">Multi-pass membrane protein</topology>
    </subcellularLocation>
</comment>
<feature type="transmembrane region" description="Helical" evidence="6">
    <location>
        <begin position="290"/>
        <end position="316"/>
    </location>
</feature>
<keyword evidence="4 6" id="KW-1133">Transmembrane helix</keyword>
<organism evidence="7 8">
    <name type="scientific">Leptospira barantonii</name>
    <dbReference type="NCBI Taxonomy" id="2023184"/>
    <lineage>
        <taxon>Bacteria</taxon>
        <taxon>Pseudomonadati</taxon>
        <taxon>Spirochaetota</taxon>
        <taxon>Spirochaetia</taxon>
        <taxon>Leptospirales</taxon>
        <taxon>Leptospiraceae</taxon>
        <taxon>Leptospira</taxon>
    </lineage>
</organism>
<evidence type="ECO:0000256" key="1">
    <source>
        <dbReference type="ARBA" id="ARBA00004651"/>
    </source>
</evidence>
<feature type="transmembrane region" description="Helical" evidence="6">
    <location>
        <begin position="139"/>
        <end position="164"/>
    </location>
</feature>
<evidence type="ECO:0000256" key="2">
    <source>
        <dbReference type="ARBA" id="ARBA00022475"/>
    </source>
</evidence>
<dbReference type="GO" id="GO:0005886">
    <property type="term" value="C:plasma membrane"/>
    <property type="evidence" value="ECO:0007669"/>
    <property type="project" value="UniProtKB-SubCell"/>
</dbReference>
<proteinExistence type="predicted"/>
<feature type="transmembrane region" description="Helical" evidence="6">
    <location>
        <begin position="366"/>
        <end position="389"/>
    </location>
</feature>
<accession>A0A5F2AZN1</accession>
<dbReference type="PIRSF" id="PIRSF006060">
    <property type="entry name" value="AA_transporter"/>
    <property type="match status" value="1"/>
</dbReference>
<feature type="transmembrane region" description="Helical" evidence="6">
    <location>
        <begin position="401"/>
        <end position="422"/>
    </location>
</feature>
<feature type="transmembrane region" description="Helical" evidence="6">
    <location>
        <begin position="243"/>
        <end position="270"/>
    </location>
</feature>